<accession>A0A9D1CW95</accession>
<dbReference type="InterPro" id="IPR036415">
    <property type="entry name" value="Lamin_tail_dom_sf"/>
</dbReference>
<gene>
    <name evidence="4" type="ORF">IAA52_04740</name>
</gene>
<evidence type="ECO:0000313" key="5">
    <source>
        <dbReference type="Proteomes" id="UP000824260"/>
    </source>
</evidence>
<keyword evidence="2" id="KW-0812">Transmembrane</keyword>
<feature type="domain" description="LTD" evidence="3">
    <location>
        <begin position="87"/>
        <end position="215"/>
    </location>
</feature>
<dbReference type="AlphaFoldDB" id="A0A9D1CW95"/>
<evidence type="ECO:0000256" key="1">
    <source>
        <dbReference type="SAM" id="MobiDB-lite"/>
    </source>
</evidence>
<reference evidence="4" key="1">
    <citation type="submission" date="2020-10" db="EMBL/GenBank/DDBJ databases">
        <authorList>
            <person name="Gilroy R."/>
        </authorList>
    </citation>
    <scope>NUCLEOTIDE SEQUENCE</scope>
    <source>
        <strain evidence="4">ChiSjej6B24-2974</strain>
    </source>
</reference>
<dbReference type="Proteomes" id="UP000824260">
    <property type="component" value="Unassembled WGS sequence"/>
</dbReference>
<dbReference type="Gene3D" id="2.60.40.1260">
    <property type="entry name" value="Lamin Tail domain"/>
    <property type="match status" value="2"/>
</dbReference>
<feature type="domain" description="LTD" evidence="3">
    <location>
        <begin position="235"/>
        <end position="366"/>
    </location>
</feature>
<reference evidence="4" key="2">
    <citation type="journal article" date="2021" name="PeerJ">
        <title>Extensive microbial diversity within the chicken gut microbiome revealed by metagenomics and culture.</title>
        <authorList>
            <person name="Gilroy R."/>
            <person name="Ravi A."/>
            <person name="Getino M."/>
            <person name="Pursley I."/>
            <person name="Horton D.L."/>
            <person name="Alikhan N.F."/>
            <person name="Baker D."/>
            <person name="Gharbi K."/>
            <person name="Hall N."/>
            <person name="Watson M."/>
            <person name="Adriaenssens E.M."/>
            <person name="Foster-Nyarko E."/>
            <person name="Jarju S."/>
            <person name="Secka A."/>
            <person name="Antonio M."/>
            <person name="Oren A."/>
            <person name="Chaudhuri R.R."/>
            <person name="La Ragione R."/>
            <person name="Hildebrand F."/>
            <person name="Pallen M.J."/>
        </authorList>
    </citation>
    <scope>NUCLEOTIDE SEQUENCE</scope>
    <source>
        <strain evidence="4">ChiSjej6B24-2974</strain>
    </source>
</reference>
<protein>
    <submittedName>
        <fullName evidence="4">Lamin tail domain-containing protein</fullName>
    </submittedName>
</protein>
<feature type="transmembrane region" description="Helical" evidence="2">
    <location>
        <begin position="49"/>
        <end position="70"/>
    </location>
</feature>
<evidence type="ECO:0000256" key="2">
    <source>
        <dbReference type="SAM" id="Phobius"/>
    </source>
</evidence>
<comment type="caution">
    <text evidence="4">The sequence shown here is derived from an EMBL/GenBank/DDBJ whole genome shotgun (WGS) entry which is preliminary data.</text>
</comment>
<dbReference type="SUPFAM" id="SSF74853">
    <property type="entry name" value="Lamin A/C globular tail domain"/>
    <property type="match status" value="2"/>
</dbReference>
<proteinExistence type="predicted"/>
<organism evidence="4 5">
    <name type="scientific">Candidatus Pullichristensenella stercorigallinarum</name>
    <dbReference type="NCBI Taxonomy" id="2840909"/>
    <lineage>
        <taxon>Bacteria</taxon>
        <taxon>Bacillati</taxon>
        <taxon>Bacillota</taxon>
        <taxon>Clostridia</taxon>
        <taxon>Candidatus Pullichristensenella</taxon>
    </lineage>
</organism>
<feature type="compositionally biased region" description="Polar residues" evidence="1">
    <location>
        <begin position="15"/>
        <end position="26"/>
    </location>
</feature>
<keyword evidence="2" id="KW-0472">Membrane</keyword>
<dbReference type="PROSITE" id="PS51841">
    <property type="entry name" value="LTD"/>
    <property type="match status" value="2"/>
</dbReference>
<dbReference type="InterPro" id="IPR001322">
    <property type="entry name" value="Lamin_tail_dom"/>
</dbReference>
<sequence>MSMPNTAPRPPQGANRPQPQGANRPQPQGAANRLRPQASPGRARRRHPMLPFALCCAAALALGVVLQALMPNGFSLRGASGNAAVEAVAEIHASSTVQLNEIMSSNNRLFLDAAGNTPDWIELRNASDSAVDLAGWTLARNATESHMFVFPAQTLAPGECVLVFADSTYSDSADGYHAPFSLKAEGDTLMLFNPSGVAVEAINIPSLNKNTVYRRVGDVWEVSSEYTPGMGNTAESYQAMISAVTPTDVVISEVMSGNTSTLQADDGRYYDYIELANLSGADVDIGGWYLSDSVEENMAWRIPDGTVIPAGGHLVFYASGNNTGLHTSFSLAAEGEEAVLSNRLGQVLSIADYDILDENQAYSRRADGSYTTELSPSPGAGNE</sequence>
<name>A0A9D1CW95_9FIRM</name>
<dbReference type="EMBL" id="DVFZ01000048">
    <property type="protein sequence ID" value="HIQ82388.1"/>
    <property type="molecule type" value="Genomic_DNA"/>
</dbReference>
<dbReference type="Pfam" id="PF00932">
    <property type="entry name" value="LTD"/>
    <property type="match status" value="2"/>
</dbReference>
<evidence type="ECO:0000313" key="4">
    <source>
        <dbReference type="EMBL" id="HIQ82388.1"/>
    </source>
</evidence>
<keyword evidence="2" id="KW-1133">Transmembrane helix</keyword>
<evidence type="ECO:0000259" key="3">
    <source>
        <dbReference type="PROSITE" id="PS51841"/>
    </source>
</evidence>
<feature type="region of interest" description="Disordered" evidence="1">
    <location>
        <begin position="1"/>
        <end position="45"/>
    </location>
</feature>